<evidence type="ECO:0000313" key="11">
    <source>
        <dbReference type="Proteomes" id="UP000026915"/>
    </source>
</evidence>
<evidence type="ECO:0000256" key="1">
    <source>
        <dbReference type="ARBA" id="ARBA00006835"/>
    </source>
</evidence>
<dbReference type="GO" id="GO:0032549">
    <property type="term" value="F:ribonucleoside binding"/>
    <property type="evidence" value="ECO:0007669"/>
    <property type="project" value="InterPro"/>
</dbReference>
<dbReference type="GO" id="GO:0003899">
    <property type="term" value="F:DNA-directed RNA polymerase activity"/>
    <property type="evidence" value="ECO:0007669"/>
    <property type="project" value="UniProtKB-EC"/>
</dbReference>
<dbReference type="Pfam" id="PF04561">
    <property type="entry name" value="RNA_pol_Rpb2_2"/>
    <property type="match status" value="1"/>
</dbReference>
<name>A0A061E4G8_THECC</name>
<keyword evidence="6" id="KW-0804">Transcription</keyword>
<dbReference type="GO" id="GO:0000428">
    <property type="term" value="C:DNA-directed RNA polymerase complex"/>
    <property type="evidence" value="ECO:0007669"/>
    <property type="project" value="UniProtKB-KW"/>
</dbReference>
<dbReference type="InParanoid" id="A0A061E4G8"/>
<evidence type="ECO:0000256" key="6">
    <source>
        <dbReference type="ARBA" id="ARBA00023163"/>
    </source>
</evidence>
<evidence type="ECO:0000313" key="10">
    <source>
        <dbReference type="EMBL" id="EOX99924.1"/>
    </source>
</evidence>
<dbReference type="InterPro" id="IPR007642">
    <property type="entry name" value="RNA_pol_Rpb2_2"/>
</dbReference>
<reference evidence="10 11" key="1">
    <citation type="journal article" date="2013" name="Genome Biol.">
        <title>The genome sequence of the most widely cultivated cacao type and its use to identify candidate genes regulating pod color.</title>
        <authorList>
            <person name="Motamayor J.C."/>
            <person name="Mockaitis K."/>
            <person name="Schmutz J."/>
            <person name="Haiminen N."/>
            <person name="Iii D.L."/>
            <person name="Cornejo O."/>
            <person name="Findley S.D."/>
            <person name="Zheng P."/>
            <person name="Utro F."/>
            <person name="Royaert S."/>
            <person name="Saski C."/>
            <person name="Jenkins J."/>
            <person name="Podicheti R."/>
            <person name="Zhao M."/>
            <person name="Scheffler B.E."/>
            <person name="Stack J.C."/>
            <person name="Feltus F.A."/>
            <person name="Mustiga G.M."/>
            <person name="Amores F."/>
            <person name="Phillips W."/>
            <person name="Marelli J.P."/>
            <person name="May G.D."/>
            <person name="Shapiro H."/>
            <person name="Ma J."/>
            <person name="Bustamante C.D."/>
            <person name="Schnell R.J."/>
            <person name="Main D."/>
            <person name="Gilbert D."/>
            <person name="Parida L."/>
            <person name="Kuhn D.N."/>
        </authorList>
    </citation>
    <scope>NUCLEOTIDE SEQUENCE [LARGE SCALE GENOMIC DNA]</scope>
    <source>
        <strain evidence="11">cv. Matina 1-6</strain>
    </source>
</reference>
<keyword evidence="8" id="KW-0812">Transmembrane</keyword>
<comment type="catalytic activity">
    <reaction evidence="7">
        <text>RNA(n) + a ribonucleoside 5'-triphosphate = RNA(n+1) + diphosphate</text>
        <dbReference type="Rhea" id="RHEA:21248"/>
        <dbReference type="Rhea" id="RHEA-COMP:14527"/>
        <dbReference type="Rhea" id="RHEA-COMP:17342"/>
        <dbReference type="ChEBI" id="CHEBI:33019"/>
        <dbReference type="ChEBI" id="CHEBI:61557"/>
        <dbReference type="ChEBI" id="CHEBI:140395"/>
        <dbReference type="EC" id="2.7.7.6"/>
    </reaction>
</comment>
<gene>
    <name evidence="10" type="ORF">TCM_008934</name>
</gene>
<keyword evidence="3" id="KW-0240">DNA-directed RNA polymerase</keyword>
<keyword evidence="4" id="KW-0808">Transferase</keyword>
<dbReference type="eggNOG" id="KOG0215">
    <property type="taxonomic scope" value="Eukaryota"/>
</dbReference>
<evidence type="ECO:0000256" key="7">
    <source>
        <dbReference type="ARBA" id="ARBA00048552"/>
    </source>
</evidence>
<evidence type="ECO:0000256" key="4">
    <source>
        <dbReference type="ARBA" id="ARBA00022679"/>
    </source>
</evidence>
<evidence type="ECO:0000259" key="9">
    <source>
        <dbReference type="Pfam" id="PF04561"/>
    </source>
</evidence>
<dbReference type="AlphaFoldDB" id="A0A061E4G8"/>
<dbReference type="Gramene" id="EOX99924">
    <property type="protein sequence ID" value="EOX99924"/>
    <property type="gene ID" value="TCM_008934"/>
</dbReference>
<dbReference type="Gene3D" id="3.90.1100.10">
    <property type="match status" value="1"/>
</dbReference>
<keyword evidence="11" id="KW-1185">Reference proteome</keyword>
<sequence length="160" mass="18353">MGNFIFIFEVKKTLYFSPSVKEVRALAILRDVFLANVPVHSNNFRPKCLYVAVMLRRMMEALVNKDAMDDKDYLGNKRFELSGQLISLLFEDLFKTMIGEVKKRIDIILSKPARSSSLDPSLVVLCLIFIVYAILLIKFLTIPCYCFDPLPKEPAPSIRE</sequence>
<dbReference type="PANTHER" id="PTHR20856">
    <property type="entry name" value="DNA-DIRECTED RNA POLYMERASE I SUBUNIT 2"/>
    <property type="match status" value="1"/>
</dbReference>
<dbReference type="Proteomes" id="UP000026915">
    <property type="component" value="Chromosome 2"/>
</dbReference>
<organism evidence="10 11">
    <name type="scientific">Theobroma cacao</name>
    <name type="common">Cacao</name>
    <name type="synonym">Cocoa</name>
    <dbReference type="NCBI Taxonomy" id="3641"/>
    <lineage>
        <taxon>Eukaryota</taxon>
        <taxon>Viridiplantae</taxon>
        <taxon>Streptophyta</taxon>
        <taxon>Embryophyta</taxon>
        <taxon>Tracheophyta</taxon>
        <taxon>Spermatophyta</taxon>
        <taxon>Magnoliopsida</taxon>
        <taxon>eudicotyledons</taxon>
        <taxon>Gunneridae</taxon>
        <taxon>Pentapetalae</taxon>
        <taxon>rosids</taxon>
        <taxon>malvids</taxon>
        <taxon>Malvales</taxon>
        <taxon>Malvaceae</taxon>
        <taxon>Byttnerioideae</taxon>
        <taxon>Theobroma</taxon>
    </lineage>
</organism>
<evidence type="ECO:0000256" key="8">
    <source>
        <dbReference type="SAM" id="Phobius"/>
    </source>
</evidence>
<protein>
    <recommendedName>
        <fullName evidence="2">DNA-directed RNA polymerase</fullName>
        <ecNumber evidence="2">2.7.7.6</ecNumber>
    </recommendedName>
</protein>
<keyword evidence="5" id="KW-0548">Nucleotidyltransferase</keyword>
<dbReference type="GO" id="GO:0006351">
    <property type="term" value="P:DNA-templated transcription"/>
    <property type="evidence" value="ECO:0007669"/>
    <property type="project" value="InterPro"/>
</dbReference>
<evidence type="ECO:0000256" key="2">
    <source>
        <dbReference type="ARBA" id="ARBA00012418"/>
    </source>
</evidence>
<dbReference type="GO" id="GO:0003677">
    <property type="term" value="F:DNA binding"/>
    <property type="evidence" value="ECO:0007669"/>
    <property type="project" value="InterPro"/>
</dbReference>
<evidence type="ECO:0000256" key="5">
    <source>
        <dbReference type="ARBA" id="ARBA00022695"/>
    </source>
</evidence>
<dbReference type="HOGENOM" id="CLU_1655308_0_0_1"/>
<feature type="transmembrane region" description="Helical" evidence="8">
    <location>
        <begin position="122"/>
        <end position="142"/>
    </location>
</feature>
<proteinExistence type="inferred from homology"/>
<comment type="similarity">
    <text evidence="1">Belongs to the RNA polymerase beta chain family.</text>
</comment>
<evidence type="ECO:0000256" key="3">
    <source>
        <dbReference type="ARBA" id="ARBA00022478"/>
    </source>
</evidence>
<dbReference type="EMBL" id="CM001880">
    <property type="protein sequence ID" value="EOX99924.1"/>
    <property type="molecule type" value="Genomic_DNA"/>
</dbReference>
<dbReference type="STRING" id="3641.A0A061E4G8"/>
<feature type="domain" description="RNA polymerase Rpb2" evidence="9">
    <location>
        <begin position="28"/>
        <end position="78"/>
    </location>
</feature>
<keyword evidence="8" id="KW-1133">Transmembrane helix</keyword>
<keyword evidence="8" id="KW-0472">Membrane</keyword>
<dbReference type="EC" id="2.7.7.6" evidence="2"/>
<accession>A0A061E4G8</accession>
<dbReference type="InterPro" id="IPR015712">
    <property type="entry name" value="DNA-dir_RNA_pol_su2"/>
</dbReference>
<dbReference type="SUPFAM" id="SSF64484">
    <property type="entry name" value="beta and beta-prime subunits of DNA dependent RNA-polymerase"/>
    <property type="match status" value="1"/>
</dbReference>